<gene>
    <name evidence="2" type="ORF">RDV89_12965</name>
</gene>
<reference evidence="2 3" key="1">
    <citation type="submission" date="2023-08" db="EMBL/GenBank/DDBJ databases">
        <title>Nocardioides seae sp. nov., a bacterium isolated from a soil.</title>
        <authorList>
            <person name="Wang X."/>
        </authorList>
    </citation>
    <scope>NUCLEOTIDE SEQUENCE [LARGE SCALE GENOMIC DNA]</scope>
    <source>
        <strain evidence="2 3">YZH12</strain>
    </source>
</reference>
<keyword evidence="3" id="KW-1185">Reference proteome</keyword>
<sequence>MGTGAITAADYGALARSSPWLWRSVHLRYRGGLDEVEAWIDRPGRMRLRYPSGAEEERAEDQTAPSSARSYVTLGGDPDGPPPRFRSPHEVRPEQRDDGLVARRPDDIFVVYDDPIWRNYSWIALLDPSELSEGVLVEEPAVVERRGRETWTARLAPTADYEARCDCCALMWSRVAADRSGMNIAADATFPEAYDIALDRATGIVVSARPAVPGFEDRDSLSFEVEIVEHEAWPAAGG</sequence>
<comment type="caution">
    <text evidence="2">The sequence shown here is derived from an EMBL/GenBank/DDBJ whole genome shotgun (WGS) entry which is preliminary data.</text>
</comment>
<feature type="compositionally biased region" description="Basic and acidic residues" evidence="1">
    <location>
        <begin position="87"/>
        <end position="97"/>
    </location>
</feature>
<evidence type="ECO:0000313" key="3">
    <source>
        <dbReference type="Proteomes" id="UP001268542"/>
    </source>
</evidence>
<evidence type="ECO:0000313" key="2">
    <source>
        <dbReference type="EMBL" id="MDT9593986.1"/>
    </source>
</evidence>
<dbReference type="RefSeq" id="WP_315733471.1">
    <property type="nucleotide sequence ID" value="NZ_JAVYII010000005.1"/>
</dbReference>
<evidence type="ECO:0000256" key="1">
    <source>
        <dbReference type="SAM" id="MobiDB-lite"/>
    </source>
</evidence>
<feature type="region of interest" description="Disordered" evidence="1">
    <location>
        <begin position="53"/>
        <end position="97"/>
    </location>
</feature>
<organism evidence="2 3">
    <name type="scientific">Nocardioides imazamoxiresistens</name>
    <dbReference type="NCBI Taxonomy" id="3231893"/>
    <lineage>
        <taxon>Bacteria</taxon>
        <taxon>Bacillati</taxon>
        <taxon>Actinomycetota</taxon>
        <taxon>Actinomycetes</taxon>
        <taxon>Propionibacteriales</taxon>
        <taxon>Nocardioidaceae</taxon>
        <taxon>Nocardioides</taxon>
    </lineage>
</organism>
<dbReference type="EMBL" id="JAVYII010000005">
    <property type="protein sequence ID" value="MDT9593986.1"/>
    <property type="molecule type" value="Genomic_DNA"/>
</dbReference>
<accession>A0ABU3PXS0</accession>
<name>A0ABU3PXS0_9ACTN</name>
<protein>
    <submittedName>
        <fullName evidence="2">Uncharacterized protein</fullName>
    </submittedName>
</protein>
<proteinExistence type="predicted"/>
<dbReference type="Proteomes" id="UP001268542">
    <property type="component" value="Unassembled WGS sequence"/>
</dbReference>